<dbReference type="EMBL" id="HBEJ01011536">
    <property type="protein sequence ID" value="CAD8372059.1"/>
    <property type="molecule type" value="Transcribed_RNA"/>
</dbReference>
<keyword evidence="1" id="KW-0472">Membrane</keyword>
<name>A0A7S0ARD7_9STRA</name>
<dbReference type="Gene3D" id="3.10.20.90">
    <property type="entry name" value="Phosphatidylinositol 3-kinase Catalytic Subunit, Chain A, domain 1"/>
    <property type="match status" value="1"/>
</dbReference>
<dbReference type="AlphaFoldDB" id="A0A7S0ARD7"/>
<accession>A0A7S0ARD7</accession>
<keyword evidence="1" id="KW-1133">Transmembrane helix</keyword>
<feature type="transmembrane region" description="Helical" evidence="1">
    <location>
        <begin position="153"/>
        <end position="170"/>
    </location>
</feature>
<gene>
    <name evidence="2" type="ORF">MPOL1434_LOCUS6765</name>
</gene>
<sequence>MTAVPSPAPLRNLFVRCPDGQTLCLTDVDVATESSTDLRHRIVQKWQPTTCASIGDAGISFLLLRFLAFVGLVRKLENELYLTHGGKPLVVVDRAVGNDASSSSSLAKYNIRNEATIHATVRVRGGCFMVSLSILCIIVGAMMMSVFTCGGSLIVVPFLAPFLFILPFFCL</sequence>
<evidence type="ECO:0000313" key="2">
    <source>
        <dbReference type="EMBL" id="CAD8372059.1"/>
    </source>
</evidence>
<reference evidence="2" key="1">
    <citation type="submission" date="2021-01" db="EMBL/GenBank/DDBJ databases">
        <authorList>
            <person name="Corre E."/>
            <person name="Pelletier E."/>
            <person name="Niang G."/>
            <person name="Scheremetjew M."/>
            <person name="Finn R."/>
            <person name="Kale V."/>
            <person name="Holt S."/>
            <person name="Cochrane G."/>
            <person name="Meng A."/>
            <person name="Brown T."/>
            <person name="Cohen L."/>
        </authorList>
    </citation>
    <scope>NUCLEOTIDE SEQUENCE</scope>
    <source>
        <strain evidence="2">CCMP3303</strain>
    </source>
</reference>
<protein>
    <recommendedName>
        <fullName evidence="3">Ubiquitin-like domain-containing protein</fullName>
    </recommendedName>
</protein>
<evidence type="ECO:0008006" key="3">
    <source>
        <dbReference type="Google" id="ProtNLM"/>
    </source>
</evidence>
<evidence type="ECO:0000256" key="1">
    <source>
        <dbReference type="SAM" id="Phobius"/>
    </source>
</evidence>
<organism evidence="2">
    <name type="scientific">Minutocellus polymorphus</name>
    <dbReference type="NCBI Taxonomy" id="265543"/>
    <lineage>
        <taxon>Eukaryota</taxon>
        <taxon>Sar</taxon>
        <taxon>Stramenopiles</taxon>
        <taxon>Ochrophyta</taxon>
        <taxon>Bacillariophyta</taxon>
        <taxon>Mediophyceae</taxon>
        <taxon>Cymatosirophycidae</taxon>
        <taxon>Cymatosirales</taxon>
        <taxon>Cymatosiraceae</taxon>
        <taxon>Minutocellus</taxon>
    </lineage>
</organism>
<proteinExistence type="predicted"/>
<keyword evidence="1" id="KW-0812">Transmembrane</keyword>
<feature type="transmembrane region" description="Helical" evidence="1">
    <location>
        <begin position="127"/>
        <end position="147"/>
    </location>
</feature>